<dbReference type="EMBL" id="CM042048">
    <property type="protein sequence ID" value="KAI3758634.1"/>
    <property type="molecule type" value="Genomic_DNA"/>
</dbReference>
<sequence>MGSIFTHDFHRGKDEETEKKCREDRPAVGRVTESRRLWGDGNVVAEKWVVDKVNDTLDLARVGTHHIGHDYDEDEHHAEKKFVIKKVKEKAKKIKNTITKHGHGHGGDDHHHHDDDDDDDEEMEQDPEVHGAPSAHQLQEQ</sequence>
<evidence type="ECO:0000313" key="1">
    <source>
        <dbReference type="EMBL" id="KAI3758634.1"/>
    </source>
</evidence>
<proteinExistence type="predicted"/>
<protein>
    <submittedName>
        <fullName evidence="1">Uncharacterized protein</fullName>
    </submittedName>
</protein>
<comment type="caution">
    <text evidence="1">The sequence shown here is derived from an EMBL/GenBank/DDBJ whole genome shotgun (WGS) entry which is preliminary data.</text>
</comment>
<keyword evidence="2" id="KW-1185">Reference proteome</keyword>
<dbReference type="Proteomes" id="UP001055879">
    <property type="component" value="Linkage Group LG02"/>
</dbReference>
<evidence type="ECO:0000313" key="2">
    <source>
        <dbReference type="Proteomes" id="UP001055879"/>
    </source>
</evidence>
<reference evidence="1 2" key="2">
    <citation type="journal article" date="2022" name="Mol. Ecol. Resour.">
        <title>The genomes of chicory, endive, great burdock and yacon provide insights into Asteraceae paleo-polyploidization history and plant inulin production.</title>
        <authorList>
            <person name="Fan W."/>
            <person name="Wang S."/>
            <person name="Wang H."/>
            <person name="Wang A."/>
            <person name="Jiang F."/>
            <person name="Liu H."/>
            <person name="Zhao H."/>
            <person name="Xu D."/>
            <person name="Zhang Y."/>
        </authorList>
    </citation>
    <scope>NUCLEOTIDE SEQUENCE [LARGE SCALE GENOMIC DNA]</scope>
    <source>
        <strain evidence="2">cv. Niubang</strain>
    </source>
</reference>
<reference evidence="2" key="1">
    <citation type="journal article" date="2022" name="Mol. Ecol. Resour.">
        <title>The genomes of chicory, endive, great burdock and yacon provide insights into Asteraceae palaeo-polyploidization history and plant inulin production.</title>
        <authorList>
            <person name="Fan W."/>
            <person name="Wang S."/>
            <person name="Wang H."/>
            <person name="Wang A."/>
            <person name="Jiang F."/>
            <person name="Liu H."/>
            <person name="Zhao H."/>
            <person name="Xu D."/>
            <person name="Zhang Y."/>
        </authorList>
    </citation>
    <scope>NUCLEOTIDE SEQUENCE [LARGE SCALE GENOMIC DNA]</scope>
    <source>
        <strain evidence="2">cv. Niubang</strain>
    </source>
</reference>
<gene>
    <name evidence="1" type="ORF">L6452_06201</name>
</gene>
<name>A0ACB9EI18_ARCLA</name>
<accession>A0ACB9EI18</accession>
<organism evidence="1 2">
    <name type="scientific">Arctium lappa</name>
    <name type="common">Greater burdock</name>
    <name type="synonym">Lappa major</name>
    <dbReference type="NCBI Taxonomy" id="4217"/>
    <lineage>
        <taxon>Eukaryota</taxon>
        <taxon>Viridiplantae</taxon>
        <taxon>Streptophyta</taxon>
        <taxon>Embryophyta</taxon>
        <taxon>Tracheophyta</taxon>
        <taxon>Spermatophyta</taxon>
        <taxon>Magnoliopsida</taxon>
        <taxon>eudicotyledons</taxon>
        <taxon>Gunneridae</taxon>
        <taxon>Pentapetalae</taxon>
        <taxon>asterids</taxon>
        <taxon>campanulids</taxon>
        <taxon>Asterales</taxon>
        <taxon>Asteraceae</taxon>
        <taxon>Carduoideae</taxon>
        <taxon>Cardueae</taxon>
        <taxon>Arctiinae</taxon>
        <taxon>Arctium</taxon>
    </lineage>
</organism>